<sequence>MIFIVLALVNTDLNRRGIATQAQRVTPSQTDKNAEKSYQTIAGQYIIWVTRVSNGHDQLGKKLDMTKIHTNGVINVRYNRSDTESESSKVVTLSLTPAFRKTAMFMMLANRPKKIMTGQVGNKTS</sequence>
<proteinExistence type="predicted"/>
<dbReference type="EMBL" id="BLXT01004580">
    <property type="protein sequence ID" value="GFO14612.1"/>
    <property type="molecule type" value="Genomic_DNA"/>
</dbReference>
<keyword evidence="2" id="KW-1185">Reference proteome</keyword>
<name>A0AAV4B689_9GAST</name>
<gene>
    <name evidence="1" type="ORF">PoB_004111700</name>
</gene>
<dbReference type="Proteomes" id="UP000735302">
    <property type="component" value="Unassembled WGS sequence"/>
</dbReference>
<accession>A0AAV4B689</accession>
<evidence type="ECO:0000313" key="2">
    <source>
        <dbReference type="Proteomes" id="UP000735302"/>
    </source>
</evidence>
<evidence type="ECO:0000313" key="1">
    <source>
        <dbReference type="EMBL" id="GFO14612.1"/>
    </source>
</evidence>
<dbReference type="AlphaFoldDB" id="A0AAV4B689"/>
<protein>
    <submittedName>
        <fullName evidence="1">Uncharacterized protein</fullName>
    </submittedName>
</protein>
<reference evidence="1 2" key="1">
    <citation type="journal article" date="2021" name="Elife">
        <title>Chloroplast acquisition without the gene transfer in kleptoplastic sea slugs, Plakobranchus ocellatus.</title>
        <authorList>
            <person name="Maeda T."/>
            <person name="Takahashi S."/>
            <person name="Yoshida T."/>
            <person name="Shimamura S."/>
            <person name="Takaki Y."/>
            <person name="Nagai Y."/>
            <person name="Toyoda A."/>
            <person name="Suzuki Y."/>
            <person name="Arimoto A."/>
            <person name="Ishii H."/>
            <person name="Satoh N."/>
            <person name="Nishiyama T."/>
            <person name="Hasebe M."/>
            <person name="Maruyama T."/>
            <person name="Minagawa J."/>
            <person name="Obokata J."/>
            <person name="Shigenobu S."/>
        </authorList>
    </citation>
    <scope>NUCLEOTIDE SEQUENCE [LARGE SCALE GENOMIC DNA]</scope>
</reference>
<comment type="caution">
    <text evidence="1">The sequence shown here is derived from an EMBL/GenBank/DDBJ whole genome shotgun (WGS) entry which is preliminary data.</text>
</comment>
<organism evidence="1 2">
    <name type="scientific">Plakobranchus ocellatus</name>
    <dbReference type="NCBI Taxonomy" id="259542"/>
    <lineage>
        <taxon>Eukaryota</taxon>
        <taxon>Metazoa</taxon>
        <taxon>Spiralia</taxon>
        <taxon>Lophotrochozoa</taxon>
        <taxon>Mollusca</taxon>
        <taxon>Gastropoda</taxon>
        <taxon>Heterobranchia</taxon>
        <taxon>Euthyneura</taxon>
        <taxon>Panpulmonata</taxon>
        <taxon>Sacoglossa</taxon>
        <taxon>Placobranchoidea</taxon>
        <taxon>Plakobranchidae</taxon>
        <taxon>Plakobranchus</taxon>
    </lineage>
</organism>